<protein>
    <submittedName>
        <fullName evidence="1">Uncharacterized protein</fullName>
    </submittedName>
</protein>
<dbReference type="Proteomes" id="UP001162480">
    <property type="component" value="Chromosome 10"/>
</dbReference>
<keyword evidence="2" id="KW-1185">Reference proteome</keyword>
<organism evidence="1 2">
    <name type="scientific">Octopus vulgaris</name>
    <name type="common">Common octopus</name>
    <dbReference type="NCBI Taxonomy" id="6645"/>
    <lineage>
        <taxon>Eukaryota</taxon>
        <taxon>Metazoa</taxon>
        <taxon>Spiralia</taxon>
        <taxon>Lophotrochozoa</taxon>
        <taxon>Mollusca</taxon>
        <taxon>Cephalopoda</taxon>
        <taxon>Coleoidea</taxon>
        <taxon>Octopodiformes</taxon>
        <taxon>Octopoda</taxon>
        <taxon>Incirrata</taxon>
        <taxon>Octopodidae</taxon>
        <taxon>Octopus</taxon>
    </lineage>
</organism>
<evidence type="ECO:0000313" key="1">
    <source>
        <dbReference type="EMBL" id="CAI9729354.1"/>
    </source>
</evidence>
<sequence length="78" mass="7619">MICGGSIQRIEYTSCVNISDVSFVNANVIVVIVGVAAGVDIPSCDSGSCGTDDIAAISSCKVGVVAAVVTVGIVVSAA</sequence>
<reference evidence="1" key="1">
    <citation type="submission" date="2023-08" db="EMBL/GenBank/DDBJ databases">
        <authorList>
            <person name="Alioto T."/>
            <person name="Alioto T."/>
            <person name="Gomez Garrido J."/>
        </authorList>
    </citation>
    <scope>NUCLEOTIDE SEQUENCE</scope>
</reference>
<proteinExistence type="predicted"/>
<name>A0AA36B848_OCTVU</name>
<gene>
    <name evidence="1" type="ORF">OCTVUL_1B029872</name>
</gene>
<dbReference type="EMBL" id="OX597823">
    <property type="protein sequence ID" value="CAI9729354.1"/>
    <property type="molecule type" value="Genomic_DNA"/>
</dbReference>
<evidence type="ECO:0000313" key="2">
    <source>
        <dbReference type="Proteomes" id="UP001162480"/>
    </source>
</evidence>
<dbReference type="AlphaFoldDB" id="A0AA36B848"/>
<accession>A0AA36B848</accession>